<dbReference type="Proteomes" id="UP000324832">
    <property type="component" value="Unassembled WGS sequence"/>
</dbReference>
<evidence type="ECO:0000259" key="2">
    <source>
        <dbReference type="PROSITE" id="PS00028"/>
    </source>
</evidence>
<dbReference type="EMBL" id="FZQP02006111">
    <property type="protein sequence ID" value="VVD02531.1"/>
    <property type="molecule type" value="Genomic_DNA"/>
</dbReference>
<protein>
    <recommendedName>
        <fullName evidence="2">C2H2-type domain-containing protein</fullName>
    </recommendedName>
</protein>
<gene>
    <name evidence="3" type="ORF">LSINAPIS_LOCUS12727</name>
</gene>
<dbReference type="InterPro" id="IPR013087">
    <property type="entry name" value="Znf_C2H2_type"/>
</dbReference>
<organism evidence="3 4">
    <name type="scientific">Leptidea sinapis</name>
    <dbReference type="NCBI Taxonomy" id="189913"/>
    <lineage>
        <taxon>Eukaryota</taxon>
        <taxon>Metazoa</taxon>
        <taxon>Ecdysozoa</taxon>
        <taxon>Arthropoda</taxon>
        <taxon>Hexapoda</taxon>
        <taxon>Insecta</taxon>
        <taxon>Pterygota</taxon>
        <taxon>Neoptera</taxon>
        <taxon>Endopterygota</taxon>
        <taxon>Lepidoptera</taxon>
        <taxon>Glossata</taxon>
        <taxon>Ditrysia</taxon>
        <taxon>Papilionoidea</taxon>
        <taxon>Pieridae</taxon>
        <taxon>Dismorphiinae</taxon>
        <taxon>Leptidea</taxon>
    </lineage>
</organism>
<feature type="region of interest" description="Disordered" evidence="1">
    <location>
        <begin position="274"/>
        <end position="294"/>
    </location>
</feature>
<proteinExistence type="predicted"/>
<dbReference type="SMART" id="SM00355">
    <property type="entry name" value="ZnF_C2H2"/>
    <property type="match status" value="2"/>
</dbReference>
<evidence type="ECO:0000313" key="3">
    <source>
        <dbReference type="EMBL" id="VVD02531.1"/>
    </source>
</evidence>
<feature type="domain" description="C2H2-type" evidence="2">
    <location>
        <begin position="202"/>
        <end position="222"/>
    </location>
</feature>
<evidence type="ECO:0000256" key="1">
    <source>
        <dbReference type="SAM" id="MobiDB-lite"/>
    </source>
</evidence>
<keyword evidence="4" id="KW-1185">Reference proteome</keyword>
<dbReference type="PROSITE" id="PS00028">
    <property type="entry name" value="ZINC_FINGER_C2H2_1"/>
    <property type="match status" value="2"/>
</dbReference>
<name>A0A5E4QVZ5_9NEOP</name>
<accession>A0A5E4QVZ5</accession>
<feature type="domain" description="C2H2-type" evidence="2">
    <location>
        <begin position="225"/>
        <end position="246"/>
    </location>
</feature>
<sequence length="294" mass="33570">MLNNICRICLSKNIKMYCIDNTFLRSVYDVITRMNDTQNVAVFTCYLCTSLLHKCHKLMTQALSAQDILKECLDSEIVQTNSFSLSVHHIHNYTVLPTDEIPEEPLIKQELKAEVDDGEQDLNDGAEDSQFEITKEAEQSDDDVPLKELSTNKTLKKLNVGGGNYNDISLIADEIVLTREEQLQEMERRSRSLNYLNSPYKCGLCYRGFVDPQAYSNHEGRHSECDVCRLRYGSARLLRAHAQAAHVRRYRCPRRKSIDSGTTVGPTRVTFVDRPSLRRQLRGHSGTQDAPRPE</sequence>
<reference evidence="3 4" key="1">
    <citation type="submission" date="2017-07" db="EMBL/GenBank/DDBJ databases">
        <authorList>
            <person name="Talla V."/>
            <person name="Backstrom N."/>
        </authorList>
    </citation>
    <scope>NUCLEOTIDE SEQUENCE [LARGE SCALE GENOMIC DNA]</scope>
</reference>
<dbReference type="AlphaFoldDB" id="A0A5E4QVZ5"/>
<evidence type="ECO:0000313" key="4">
    <source>
        <dbReference type="Proteomes" id="UP000324832"/>
    </source>
</evidence>